<accession>A0A1C6RLY8</accession>
<name>A0A1C6RLY8_9ACTN</name>
<organism evidence="1 2">
    <name type="scientific">Micromonospora rhizosphaerae</name>
    <dbReference type="NCBI Taxonomy" id="568872"/>
    <lineage>
        <taxon>Bacteria</taxon>
        <taxon>Bacillati</taxon>
        <taxon>Actinomycetota</taxon>
        <taxon>Actinomycetes</taxon>
        <taxon>Micromonosporales</taxon>
        <taxon>Micromonosporaceae</taxon>
        <taxon>Micromonospora</taxon>
    </lineage>
</organism>
<gene>
    <name evidence="1" type="ORF">GA0070624_1460</name>
</gene>
<protein>
    <submittedName>
        <fullName evidence="1">Uncharacterized protein</fullName>
    </submittedName>
</protein>
<dbReference type="STRING" id="568872.GA0070624_1460"/>
<evidence type="ECO:0000313" key="1">
    <source>
        <dbReference type="EMBL" id="SCL18139.1"/>
    </source>
</evidence>
<proteinExistence type="predicted"/>
<reference evidence="2" key="1">
    <citation type="submission" date="2016-06" db="EMBL/GenBank/DDBJ databases">
        <authorList>
            <person name="Varghese N."/>
            <person name="Submissions Spin"/>
        </authorList>
    </citation>
    <scope>NUCLEOTIDE SEQUENCE [LARGE SCALE GENOMIC DNA]</scope>
    <source>
        <strain evidence="2">DSM 45431</strain>
    </source>
</reference>
<dbReference type="Proteomes" id="UP000199413">
    <property type="component" value="Unassembled WGS sequence"/>
</dbReference>
<evidence type="ECO:0000313" key="2">
    <source>
        <dbReference type="Proteomes" id="UP000199413"/>
    </source>
</evidence>
<keyword evidence="2" id="KW-1185">Reference proteome</keyword>
<dbReference type="AlphaFoldDB" id="A0A1C6RLY8"/>
<sequence length="66" mass="7246">MSSNQARDVGDLLHRYSVDGLLLEPPHPMTDWSHRPLDEIYAAVNAAAARGRSTTSRTSGVDGIRR</sequence>
<dbReference type="EMBL" id="FMHV01000002">
    <property type="protein sequence ID" value="SCL18139.1"/>
    <property type="molecule type" value="Genomic_DNA"/>
</dbReference>